<keyword evidence="5 6" id="KW-0472">Membrane</keyword>
<keyword evidence="3 6" id="KW-0812">Transmembrane</keyword>
<feature type="transmembrane region" description="Helical" evidence="6">
    <location>
        <begin position="199"/>
        <end position="222"/>
    </location>
</feature>
<accession>A0A852RD36</accession>
<keyword evidence="2" id="KW-1003">Cell membrane</keyword>
<evidence type="ECO:0000313" key="8">
    <source>
        <dbReference type="EMBL" id="NYD31107.1"/>
    </source>
</evidence>
<proteinExistence type="predicted"/>
<dbReference type="Gene3D" id="1.20.1250.20">
    <property type="entry name" value="MFS general substrate transporter like domains"/>
    <property type="match status" value="1"/>
</dbReference>
<dbReference type="Proteomes" id="UP000582231">
    <property type="component" value="Unassembled WGS sequence"/>
</dbReference>
<dbReference type="InterPro" id="IPR036259">
    <property type="entry name" value="MFS_trans_sf"/>
</dbReference>
<feature type="transmembrane region" description="Helical" evidence="6">
    <location>
        <begin position="155"/>
        <end position="178"/>
    </location>
</feature>
<feature type="domain" description="Major facilitator superfamily (MFS) profile" evidence="7">
    <location>
        <begin position="1"/>
        <end position="382"/>
    </location>
</feature>
<evidence type="ECO:0000256" key="6">
    <source>
        <dbReference type="SAM" id="Phobius"/>
    </source>
</evidence>
<protein>
    <submittedName>
        <fullName evidence="8">Putative MFS family arabinose efflux permease</fullName>
    </submittedName>
</protein>
<evidence type="ECO:0000256" key="4">
    <source>
        <dbReference type="ARBA" id="ARBA00022989"/>
    </source>
</evidence>
<feature type="transmembrane region" description="Helical" evidence="6">
    <location>
        <begin position="234"/>
        <end position="254"/>
    </location>
</feature>
<feature type="transmembrane region" description="Helical" evidence="6">
    <location>
        <begin position="329"/>
        <end position="348"/>
    </location>
</feature>
<gene>
    <name evidence="8" type="ORF">BJ958_002653</name>
</gene>
<dbReference type="EMBL" id="JACCBF010000001">
    <property type="protein sequence ID" value="NYD31107.1"/>
    <property type="molecule type" value="Genomic_DNA"/>
</dbReference>
<evidence type="ECO:0000259" key="7">
    <source>
        <dbReference type="PROSITE" id="PS50850"/>
    </source>
</evidence>
<evidence type="ECO:0000256" key="5">
    <source>
        <dbReference type="ARBA" id="ARBA00023136"/>
    </source>
</evidence>
<dbReference type="GO" id="GO:0022857">
    <property type="term" value="F:transmembrane transporter activity"/>
    <property type="evidence" value="ECO:0007669"/>
    <property type="project" value="InterPro"/>
</dbReference>
<dbReference type="Pfam" id="PF07690">
    <property type="entry name" value="MFS_1"/>
    <property type="match status" value="1"/>
</dbReference>
<reference evidence="8 9" key="1">
    <citation type="submission" date="2020-07" db="EMBL/GenBank/DDBJ databases">
        <title>Sequencing the genomes of 1000 actinobacteria strains.</title>
        <authorList>
            <person name="Klenk H.-P."/>
        </authorList>
    </citation>
    <scope>NUCLEOTIDE SEQUENCE [LARGE SCALE GENOMIC DNA]</scope>
    <source>
        <strain evidence="8 9">DSM 19082</strain>
    </source>
</reference>
<feature type="transmembrane region" description="Helical" evidence="6">
    <location>
        <begin position="266"/>
        <end position="286"/>
    </location>
</feature>
<feature type="transmembrane region" description="Helical" evidence="6">
    <location>
        <begin position="95"/>
        <end position="116"/>
    </location>
</feature>
<dbReference type="RefSeq" id="WP_179727266.1">
    <property type="nucleotide sequence ID" value="NZ_BAABEF010000001.1"/>
</dbReference>
<feature type="transmembrane region" description="Helical" evidence="6">
    <location>
        <begin position="128"/>
        <end position="149"/>
    </location>
</feature>
<evidence type="ECO:0000256" key="1">
    <source>
        <dbReference type="ARBA" id="ARBA00004651"/>
    </source>
</evidence>
<dbReference type="InterPro" id="IPR050189">
    <property type="entry name" value="MFS_Efflux_Transporters"/>
</dbReference>
<dbReference type="PROSITE" id="PS50850">
    <property type="entry name" value="MFS"/>
    <property type="match status" value="1"/>
</dbReference>
<keyword evidence="4 6" id="KW-1133">Transmembrane helix</keyword>
<dbReference type="SUPFAM" id="SSF103473">
    <property type="entry name" value="MFS general substrate transporter"/>
    <property type="match status" value="1"/>
</dbReference>
<feature type="transmembrane region" description="Helical" evidence="6">
    <location>
        <begin position="41"/>
        <end position="63"/>
    </location>
</feature>
<comment type="subcellular location">
    <subcellularLocation>
        <location evidence="1">Cell membrane</location>
        <topology evidence="1">Multi-pass membrane protein</topology>
    </subcellularLocation>
</comment>
<dbReference type="PANTHER" id="PTHR43124:SF3">
    <property type="entry name" value="CHLORAMPHENICOL EFFLUX PUMP RV0191"/>
    <property type="match status" value="1"/>
</dbReference>
<dbReference type="PANTHER" id="PTHR43124">
    <property type="entry name" value="PURINE EFFLUX PUMP PBUE"/>
    <property type="match status" value="1"/>
</dbReference>
<feature type="transmembrane region" description="Helical" evidence="6">
    <location>
        <begin position="354"/>
        <end position="378"/>
    </location>
</feature>
<evidence type="ECO:0000256" key="3">
    <source>
        <dbReference type="ARBA" id="ARBA00022692"/>
    </source>
</evidence>
<dbReference type="AlphaFoldDB" id="A0A852RD36"/>
<keyword evidence="9" id="KW-1185">Reference proteome</keyword>
<name>A0A852RD36_9ACTN</name>
<dbReference type="InterPro" id="IPR020846">
    <property type="entry name" value="MFS_dom"/>
</dbReference>
<evidence type="ECO:0000313" key="9">
    <source>
        <dbReference type="Proteomes" id="UP000582231"/>
    </source>
</evidence>
<dbReference type="GO" id="GO:0005886">
    <property type="term" value="C:plasma membrane"/>
    <property type="evidence" value="ECO:0007669"/>
    <property type="project" value="UniProtKB-SubCell"/>
</dbReference>
<feature type="transmembrane region" description="Helical" evidence="6">
    <location>
        <begin position="292"/>
        <end position="317"/>
    </location>
</feature>
<feature type="transmembrane region" description="Helical" evidence="6">
    <location>
        <begin position="70"/>
        <end position="89"/>
    </location>
</feature>
<organism evidence="8 9">
    <name type="scientific">Nocardioides kongjuensis</name>
    <dbReference type="NCBI Taxonomy" id="349522"/>
    <lineage>
        <taxon>Bacteria</taxon>
        <taxon>Bacillati</taxon>
        <taxon>Actinomycetota</taxon>
        <taxon>Actinomycetes</taxon>
        <taxon>Propionibacteriales</taxon>
        <taxon>Nocardioidaceae</taxon>
        <taxon>Nocardioides</taxon>
    </lineage>
</organism>
<evidence type="ECO:0000256" key="2">
    <source>
        <dbReference type="ARBA" id="ARBA00022475"/>
    </source>
</evidence>
<dbReference type="InterPro" id="IPR011701">
    <property type="entry name" value="MFS"/>
</dbReference>
<sequence>MPSRQLAVVLVALSTAAAPPFLVGALAAGIDRDLGMSASAVGFAVGLCYLVAAAVCTVAGPWVDRIGAAAALRVTFVASSVALAVLAAAPGPGVITVGLLLQGFPVALSQPAANLVLSALPPGRRRGLYFGIVQAAIPASILVSGLMLGTVAGSWGWRTAFVLVAVLAALGAFVVRVPEPVAAATASGPTGPVTEPSRACLVLLGLGGLLGSATATVLPAFAASAALDGGLDPGTVGTGIVVAGLACVGCRVTASWLAGHVTPPRAVAGLGLLLASGVLGYAGLAVVDGPAFLVFVAIGYGLGWGWPGVFNLAVTAARPRSVGAMTGRSQAALFAGGMLGPTAFGIAVDRAGYPAAWAGVGVLALLGAACFALAALLWRSQAAWGGAPASELNGTQAPSAARP</sequence>
<comment type="caution">
    <text evidence="8">The sequence shown here is derived from an EMBL/GenBank/DDBJ whole genome shotgun (WGS) entry which is preliminary data.</text>
</comment>